<keyword evidence="1" id="KW-1133">Transmembrane helix</keyword>
<sequence>MAFDYTSGYTSSIVDSVFLNHHAESRRTGFRGVRINKKPRIVASSNPVGDNTMRERVARLEASVDHIQKDIGDIKGTLTSVDTRIKGIEIKMWLGTGILTAGATLLGWLGYVINNYLPQILHAVQIISN</sequence>
<dbReference type="EMBL" id="AALBJK010000053">
    <property type="protein sequence ID" value="ECX9226678.1"/>
    <property type="molecule type" value="Genomic_DNA"/>
</dbReference>
<protein>
    <recommendedName>
        <fullName evidence="3">Hemolysin XhlA</fullName>
    </recommendedName>
</protein>
<dbReference type="AlphaFoldDB" id="A0A620CYZ6"/>
<organism evidence="2">
    <name type="scientific">Salmonella enterica</name>
    <name type="common">Salmonella choleraesuis</name>
    <dbReference type="NCBI Taxonomy" id="28901"/>
    <lineage>
        <taxon>Bacteria</taxon>
        <taxon>Pseudomonadati</taxon>
        <taxon>Pseudomonadota</taxon>
        <taxon>Gammaproteobacteria</taxon>
        <taxon>Enterobacterales</taxon>
        <taxon>Enterobacteriaceae</taxon>
        <taxon>Salmonella</taxon>
    </lineage>
</organism>
<evidence type="ECO:0008006" key="3">
    <source>
        <dbReference type="Google" id="ProtNLM"/>
    </source>
</evidence>
<keyword evidence="1" id="KW-0812">Transmembrane</keyword>
<name>A0A620CYZ6_SALER</name>
<comment type="caution">
    <text evidence="2">The sequence shown here is derived from an EMBL/GenBank/DDBJ whole genome shotgun (WGS) entry which is preliminary data.</text>
</comment>
<accession>A0A620CYZ6</accession>
<evidence type="ECO:0000313" key="2">
    <source>
        <dbReference type="EMBL" id="ECX9226678.1"/>
    </source>
</evidence>
<keyword evidence="1" id="KW-0472">Membrane</keyword>
<evidence type="ECO:0000256" key="1">
    <source>
        <dbReference type="SAM" id="Phobius"/>
    </source>
</evidence>
<feature type="transmembrane region" description="Helical" evidence="1">
    <location>
        <begin position="92"/>
        <end position="113"/>
    </location>
</feature>
<reference evidence="2" key="1">
    <citation type="submission" date="2019-09" db="EMBL/GenBank/DDBJ databases">
        <authorList>
            <consortium name="PulseNet: The National Subtyping Network for Foodborne Disease Surveillance"/>
            <person name="Tarr C.L."/>
            <person name="Trees E."/>
            <person name="Katz L.S."/>
            <person name="Carleton-Romer H.A."/>
            <person name="Stroika S."/>
            <person name="Kucerova Z."/>
            <person name="Roache K.F."/>
            <person name="Sabol A.L."/>
            <person name="Besser J."/>
            <person name="Gerner-Smidt P."/>
        </authorList>
    </citation>
    <scope>NUCLEOTIDE SEQUENCE</scope>
    <source>
        <strain evidence="2">PNUSAS101274</strain>
    </source>
</reference>
<gene>
    <name evidence="2" type="ORF">F6Y89_19385</name>
</gene>
<dbReference type="RefSeq" id="WP_079952887.1">
    <property type="nucleotide sequence ID" value="NZ_MYWF01000001.1"/>
</dbReference>
<proteinExistence type="predicted"/>